<feature type="region of interest" description="Disordered" evidence="4">
    <location>
        <begin position="460"/>
        <end position="490"/>
    </location>
</feature>
<feature type="compositionally biased region" description="Polar residues" evidence="4">
    <location>
        <begin position="471"/>
        <end position="483"/>
    </location>
</feature>
<dbReference type="Proteomes" id="UP001458880">
    <property type="component" value="Unassembled WGS sequence"/>
</dbReference>
<evidence type="ECO:0000313" key="6">
    <source>
        <dbReference type="Proteomes" id="UP001458880"/>
    </source>
</evidence>
<comment type="caution">
    <text evidence="5">The sequence shown here is derived from an EMBL/GenBank/DDBJ whole genome shotgun (WGS) entry which is preliminary data.</text>
</comment>
<dbReference type="GO" id="GO:0009986">
    <property type="term" value="C:cell surface"/>
    <property type="evidence" value="ECO:0007669"/>
    <property type="project" value="TreeGrafter"/>
</dbReference>
<name>A0AAW1JYL5_POPJA</name>
<proteinExistence type="predicted"/>
<sequence>MAFSIAIATTEMMSEISKSIFILIIFTYQYAKVECVQEYSDQFSNKNGYENREELVIGNVTSYDRFELGCNVFKWKSVTIEGKNYAVGLMSDGICIFTAEMDSNNTLIFRNNTDFKYTAVDVDLVKYWDSTTKRYEPIVILVASNTTQLKWCTISDTLQLVHMWNWNLHKKVVHINLFKVNNIYHLLVLKKKSYSIADIYRIKLDHPDAKHFWLSQSLPLKYSSQTSTFTSHGFNSFLAIPQKDMVCVFKYEGDRFIPFLNISSPKIDYINSFSLDLDSYLLINGDNAGMYKFSADNLRKENIEDLNFNGINFWLPLKVKTYKDEIILLGQRILEHEGHKSKRIEVIMKSGDKFYLHDEVPCRYYGDSLSGIDCLVEEENHNHSLKGSTSLIFGRRLGIVVPRRDMASGLFMLHVDTRPTPSPIQKRITELKSLRNELEKLMEQRKQLIEKIQTRLKANHKKVEKPIESKQVLTSGAQSPKYNSSSARLSDSDSLSRYEARANLLQTNLDNIQESLKTAVRRDAESISLENLTLNDIVAIKGSSRIADLKVETISNTTANSLFTDFVRLGDKMPITAEKTFKNLELEQLDVEVINKQDTRNMAFKKESEILKLKGDFVFTNLVEVTGDVTTTSGKINDYIDLSQALTIDDNYEEEIHFENVNVNHLQAKIINKLPIPDQQANNAIEDGQTDIDKIHDDHYIPGNLTVENINGENFQDLLDNIYMRNENIVINGKTIVDGLVDVTGTIDVEYLNGLKFPEDYIFRDKNNTGGYIQITGNKHFETLTTNTLTTSGLINGKDVSTIILRQGNWSIPGSVTFANLTVNGELEVKGNVTGADISSNPTIKDTNILTANLNFDVLEIEGTVTVRNSVNGSRLDQILTDVVYKNEKEVTITSVKDFKGALTIKEDMKVTSNKLNGISLDSFVNKISDQTLNFNVLNGDVTINHLFITGLFDDKFNKKRLSLSRDQHVTETYFVKNLEVENLNASKINNYDYRYLTDEDRHRALLLDKILTNQVRILELNIVGNASIGSINGMKMEDILKTCFYRSENTLKSSIAFESAEFNNITIESINDIPFQVFMDNLIFKNETNVTFDAPVFFLDGLEVAKFIETDSINLIPLKNFLRKTGNQEVLGPLVIKGDVIVETDVVIGEDLNDIPVRHLEKTFEVLDDNTYKINDEVVFETYTYINDLFVDGYINGIKWPEFLNRVVRRKDDAVIPEVTHFINQVQIRGDLGIMHGINNNDLSKFVNDIVYIGYDAYIQGLVSFAQPVYIEEEFIIESDLWCDTIMGIDVRDWPKRAVTLDAGKIHERLNFEDVSVNEFIFTNYINNINMSTLIPLRTEQFIPEALYFEEMTVTQGIRVDNLVNNVKLEPEFANTVLNDGDQEISSEIEFTDKVVVYGDLITSNLVNGFDLNKVVTTSTNQNLTAEYIFEGQTFMHSNLNIHGLVNGINILDWEKRALMKEREVVQSIEVPLSVSQNLTFANNLFGNQSIGSLNIDSMANTVQAKKNLKENEEKLIIGGFSNICDNVNYLLHKAKSQIYKFKYFEFFQSINFNNEIGLIHNFQYENIHYMLVNEINSCTSQLFSWSASGYTLIRNDIETGILLQILTVKDKNSSLYFVGRSSGYATCLITGTNIWKFENVQEILHILKLEDMLLLEQSKIPGTFYGSSSEFVHEFNIQSHKNSQLRRLRKWRIDNTDNLAYMPHNLGTGLALRDGRRIGTGLALRDGRRILKLLKEDNVANLNYDYNLEETAVENVIEELNSFVPGRNDGEFIVLNVGKSRIRTLTAVTQNEDIMIKGKFDSVKIYEDIFNGKVFHKIWTYKPASLTSVEFGTNGETLLAFLENGKLIQIYEYKGIEGFKLLTTIEQEGQKLMSMKLPTFPRNYLKNILAVVNHDKLILMEAIMDGDSIDDDYLQCTLPNL</sequence>
<accession>A0AAW1JYL5</accession>
<keyword evidence="6" id="KW-1185">Reference proteome</keyword>
<protein>
    <submittedName>
        <fullName evidence="5">Uncharacterized protein</fullName>
    </submittedName>
</protein>
<organism evidence="5 6">
    <name type="scientific">Popillia japonica</name>
    <name type="common">Japanese beetle</name>
    <dbReference type="NCBI Taxonomy" id="7064"/>
    <lineage>
        <taxon>Eukaryota</taxon>
        <taxon>Metazoa</taxon>
        <taxon>Ecdysozoa</taxon>
        <taxon>Arthropoda</taxon>
        <taxon>Hexapoda</taxon>
        <taxon>Insecta</taxon>
        <taxon>Pterygota</taxon>
        <taxon>Neoptera</taxon>
        <taxon>Endopterygota</taxon>
        <taxon>Coleoptera</taxon>
        <taxon>Polyphaga</taxon>
        <taxon>Scarabaeiformia</taxon>
        <taxon>Scarabaeidae</taxon>
        <taxon>Rutelinae</taxon>
        <taxon>Popillia</taxon>
    </lineage>
</organism>
<feature type="coiled-coil region" evidence="3">
    <location>
        <begin position="424"/>
        <end position="458"/>
    </location>
</feature>
<evidence type="ECO:0000256" key="2">
    <source>
        <dbReference type="ARBA" id="ARBA00022525"/>
    </source>
</evidence>
<reference evidence="5 6" key="1">
    <citation type="journal article" date="2024" name="BMC Genomics">
        <title>De novo assembly and annotation of Popillia japonica's genome with initial clues to its potential as an invasive pest.</title>
        <authorList>
            <person name="Cucini C."/>
            <person name="Boschi S."/>
            <person name="Funari R."/>
            <person name="Cardaioli E."/>
            <person name="Iannotti N."/>
            <person name="Marturano G."/>
            <person name="Paoli F."/>
            <person name="Bruttini M."/>
            <person name="Carapelli A."/>
            <person name="Frati F."/>
            <person name="Nardi F."/>
        </authorList>
    </citation>
    <scope>NUCLEOTIDE SEQUENCE [LARGE SCALE GENOMIC DNA]</scope>
    <source>
        <strain evidence="5">DMR45628</strain>
    </source>
</reference>
<dbReference type="PANTHER" id="PTHR22918:SF6">
    <property type="entry name" value="EG:8D8.1 PROTEIN-RELATED"/>
    <property type="match status" value="1"/>
</dbReference>
<comment type="subcellular location">
    <subcellularLocation>
        <location evidence="1">Secreted</location>
    </subcellularLocation>
</comment>
<evidence type="ECO:0000256" key="1">
    <source>
        <dbReference type="ARBA" id="ARBA00004613"/>
    </source>
</evidence>
<keyword evidence="2" id="KW-0964">Secreted</keyword>
<dbReference type="InterPro" id="IPR051666">
    <property type="entry name" value="SP_Capacitation_Regulator"/>
</dbReference>
<evidence type="ECO:0000256" key="4">
    <source>
        <dbReference type="SAM" id="MobiDB-lite"/>
    </source>
</evidence>
<keyword evidence="3" id="KW-0175">Coiled coil</keyword>
<evidence type="ECO:0000313" key="5">
    <source>
        <dbReference type="EMBL" id="KAK9709799.1"/>
    </source>
</evidence>
<evidence type="ECO:0000256" key="3">
    <source>
        <dbReference type="SAM" id="Coils"/>
    </source>
</evidence>
<dbReference type="EMBL" id="JASPKY010000302">
    <property type="protein sequence ID" value="KAK9709799.1"/>
    <property type="molecule type" value="Genomic_DNA"/>
</dbReference>
<gene>
    <name evidence="5" type="ORF">QE152_g26416</name>
</gene>
<dbReference type="PANTHER" id="PTHR22918">
    <property type="entry name" value="SEMINAL PLASMA PROTEIN"/>
    <property type="match status" value="1"/>
</dbReference>
<dbReference type="GO" id="GO:0008201">
    <property type="term" value="F:heparin binding"/>
    <property type="evidence" value="ECO:0007669"/>
    <property type="project" value="TreeGrafter"/>
</dbReference>
<feature type="coiled-coil region" evidence="3">
    <location>
        <begin position="495"/>
        <end position="522"/>
    </location>
</feature>
<dbReference type="GO" id="GO:0005576">
    <property type="term" value="C:extracellular region"/>
    <property type="evidence" value="ECO:0007669"/>
    <property type="project" value="UniProtKB-SubCell"/>
</dbReference>